<evidence type="ECO:0000256" key="1">
    <source>
        <dbReference type="ARBA" id="ARBA00004245"/>
    </source>
</evidence>
<feature type="repeat" description="TPR" evidence="9">
    <location>
        <begin position="30"/>
        <end position="63"/>
    </location>
</feature>
<feature type="signal peptide" evidence="10">
    <location>
        <begin position="1"/>
        <end position="27"/>
    </location>
</feature>
<evidence type="ECO:0000256" key="3">
    <source>
        <dbReference type="ARBA" id="ARBA00022490"/>
    </source>
</evidence>
<evidence type="ECO:0000313" key="11">
    <source>
        <dbReference type="EMBL" id="MBB5038697.1"/>
    </source>
</evidence>
<dbReference type="InterPro" id="IPR049039">
    <property type="entry name" value="RMD1-3_a_helical_rpt"/>
</dbReference>
<reference evidence="11 12" key="1">
    <citation type="submission" date="2020-08" db="EMBL/GenBank/DDBJ databases">
        <title>Genomic Encyclopedia of Type Strains, Phase IV (KMG-IV): sequencing the most valuable type-strain genomes for metagenomic binning, comparative biology and taxonomic classification.</title>
        <authorList>
            <person name="Goeker M."/>
        </authorList>
    </citation>
    <scope>NUCLEOTIDE SEQUENCE [LARGE SCALE GENOMIC DNA]</scope>
    <source>
        <strain evidence="11 12">DSM 12251</strain>
    </source>
</reference>
<proteinExistence type="predicted"/>
<keyword evidence="5 9" id="KW-0802">TPR repeat</keyword>
<dbReference type="PROSITE" id="PS50005">
    <property type="entry name" value="TPR"/>
    <property type="match status" value="1"/>
</dbReference>
<dbReference type="InterPro" id="IPR011990">
    <property type="entry name" value="TPR-like_helical_dom_sf"/>
</dbReference>
<dbReference type="SUPFAM" id="SSF48452">
    <property type="entry name" value="TPR-like"/>
    <property type="match status" value="1"/>
</dbReference>
<gene>
    <name evidence="11" type="ORF">HNQ64_002960</name>
</gene>
<protein>
    <recommendedName>
        <fullName evidence="7">Regulator of microtubule dynamics protein 1</fullName>
    </recommendedName>
    <alternativeName>
        <fullName evidence="8">Protein FAM82B</fullName>
    </alternativeName>
</protein>
<dbReference type="Pfam" id="PF21033">
    <property type="entry name" value="RMD1-3"/>
    <property type="match status" value="1"/>
</dbReference>
<dbReference type="RefSeq" id="WP_184209728.1">
    <property type="nucleotide sequence ID" value="NZ_JACHIF010000005.1"/>
</dbReference>
<keyword evidence="12" id="KW-1185">Reference proteome</keyword>
<name>A0A7W7YMG7_9BACT</name>
<dbReference type="PANTHER" id="PTHR16056:SF16">
    <property type="entry name" value="REGULATOR OF MICROTUBULE DYNAMICS PROTEIN 1"/>
    <property type="match status" value="1"/>
</dbReference>
<organism evidence="11 12">
    <name type="scientific">Prosthecobacter dejongeii</name>
    <dbReference type="NCBI Taxonomy" id="48465"/>
    <lineage>
        <taxon>Bacteria</taxon>
        <taxon>Pseudomonadati</taxon>
        <taxon>Verrucomicrobiota</taxon>
        <taxon>Verrucomicrobiia</taxon>
        <taxon>Verrucomicrobiales</taxon>
        <taxon>Verrucomicrobiaceae</taxon>
        <taxon>Prosthecobacter</taxon>
    </lineage>
</organism>
<dbReference type="GO" id="GO:0005876">
    <property type="term" value="C:spindle microtubule"/>
    <property type="evidence" value="ECO:0007669"/>
    <property type="project" value="TreeGrafter"/>
</dbReference>
<dbReference type="PANTHER" id="PTHR16056">
    <property type="entry name" value="REGULATOR OF MICROTUBULE DYNAMICS PROTEIN"/>
    <property type="match status" value="1"/>
</dbReference>
<evidence type="ECO:0000256" key="8">
    <source>
        <dbReference type="ARBA" id="ARBA00041958"/>
    </source>
</evidence>
<dbReference type="EMBL" id="JACHIF010000005">
    <property type="protein sequence ID" value="MBB5038697.1"/>
    <property type="molecule type" value="Genomic_DNA"/>
</dbReference>
<evidence type="ECO:0000256" key="5">
    <source>
        <dbReference type="ARBA" id="ARBA00022803"/>
    </source>
</evidence>
<keyword evidence="3" id="KW-0963">Cytoplasm</keyword>
<evidence type="ECO:0000256" key="7">
    <source>
        <dbReference type="ARBA" id="ARBA00039966"/>
    </source>
</evidence>
<evidence type="ECO:0000313" key="12">
    <source>
        <dbReference type="Proteomes" id="UP000534294"/>
    </source>
</evidence>
<keyword evidence="10" id="KW-0732">Signal</keyword>
<keyword evidence="6" id="KW-0206">Cytoskeleton</keyword>
<comment type="caution">
    <text evidence="11">The sequence shown here is derived from an EMBL/GenBank/DDBJ whole genome shotgun (WGS) entry which is preliminary data.</text>
</comment>
<dbReference type="GO" id="GO:0008017">
    <property type="term" value="F:microtubule binding"/>
    <property type="evidence" value="ECO:0007669"/>
    <property type="project" value="TreeGrafter"/>
</dbReference>
<evidence type="ECO:0000256" key="10">
    <source>
        <dbReference type="SAM" id="SignalP"/>
    </source>
</evidence>
<evidence type="ECO:0000256" key="4">
    <source>
        <dbReference type="ARBA" id="ARBA00022737"/>
    </source>
</evidence>
<dbReference type="Gene3D" id="1.25.40.10">
    <property type="entry name" value="Tetratricopeptide repeat domain"/>
    <property type="match status" value="2"/>
</dbReference>
<feature type="chain" id="PRO_5031216739" description="Regulator of microtubule dynamics protein 1" evidence="10">
    <location>
        <begin position="28"/>
        <end position="257"/>
    </location>
</feature>
<evidence type="ECO:0000256" key="6">
    <source>
        <dbReference type="ARBA" id="ARBA00023212"/>
    </source>
</evidence>
<evidence type="ECO:0000256" key="2">
    <source>
        <dbReference type="ARBA" id="ARBA00011375"/>
    </source>
</evidence>
<dbReference type="Proteomes" id="UP000534294">
    <property type="component" value="Unassembled WGS sequence"/>
</dbReference>
<dbReference type="GO" id="GO:0097431">
    <property type="term" value="C:mitotic spindle pole"/>
    <property type="evidence" value="ECO:0007669"/>
    <property type="project" value="TreeGrafter"/>
</dbReference>
<evidence type="ECO:0000256" key="9">
    <source>
        <dbReference type="PROSITE-ProRule" id="PRU00339"/>
    </source>
</evidence>
<sequence length="257" mass="28414">MKKWSSFWFGVRAICASGILLAGAVQAQSVQDLVKQGEVYDLKLDANQALTYYQQAEKLDPQNADVLVRIARQYRHLMADTASKTEKLKLGKIALGYGQRAAALDPKNSDAQLSPAISYGKMLPLQDSGEQVRCSKLIKQGAEKAIQLNPRNDLAWHIIGRWHRNVADISGIKRTLAALVYEELPEASTTQAVTCLEKAIALNPRRLIHYIELGRTHAQMGNKSEARKQLAKGLKMPSVEKDDEEAKAVGRALLAKL</sequence>
<dbReference type="InterPro" id="IPR019734">
    <property type="entry name" value="TPR_rpt"/>
</dbReference>
<comment type="subunit">
    <text evidence="2">Interacts with microtubules.</text>
</comment>
<comment type="subcellular location">
    <subcellularLocation>
        <location evidence="1">Cytoplasm</location>
        <location evidence="1">Cytoskeleton</location>
    </subcellularLocation>
</comment>
<accession>A0A7W7YMG7</accession>
<keyword evidence="4" id="KW-0677">Repeat</keyword>
<dbReference type="AlphaFoldDB" id="A0A7W7YMG7"/>
<dbReference type="GO" id="GO:0005737">
    <property type="term" value="C:cytoplasm"/>
    <property type="evidence" value="ECO:0007669"/>
    <property type="project" value="TreeGrafter"/>
</dbReference>